<dbReference type="GO" id="GO:0016987">
    <property type="term" value="F:sigma factor activity"/>
    <property type="evidence" value="ECO:0007669"/>
    <property type="project" value="UniProtKB-KW"/>
</dbReference>
<keyword evidence="5" id="KW-0804">Transcription</keyword>
<keyword evidence="3" id="KW-0805">Transcription regulation</keyword>
<dbReference type="InterPro" id="IPR007627">
    <property type="entry name" value="RNA_pol_sigma70_r2"/>
</dbReference>
<dbReference type="InterPro" id="IPR032710">
    <property type="entry name" value="NTF2-like_dom_sf"/>
</dbReference>
<dbReference type="InterPro" id="IPR013325">
    <property type="entry name" value="RNA_pol_sigma_r2"/>
</dbReference>
<dbReference type="InterPro" id="IPR013324">
    <property type="entry name" value="RNA_pol_sigma_r3/r4-like"/>
</dbReference>
<organism evidence="8 9">
    <name type="scientific">Streptomyces venezuelae</name>
    <dbReference type="NCBI Taxonomy" id="54571"/>
    <lineage>
        <taxon>Bacteria</taxon>
        <taxon>Bacillati</taxon>
        <taxon>Actinomycetota</taxon>
        <taxon>Actinomycetes</taxon>
        <taxon>Kitasatosporales</taxon>
        <taxon>Streptomycetaceae</taxon>
        <taxon>Streptomyces</taxon>
    </lineage>
</organism>
<comment type="subunit">
    <text evidence="2">Interacts transiently with the RNA polymerase catalytic core formed by RpoA, RpoB, RpoC and RpoZ (2 alpha, 1 beta, 1 beta' and 1 omega subunit) to form the RNA polymerase holoenzyme that can initiate transcription.</text>
</comment>
<dbReference type="InterPro" id="IPR013249">
    <property type="entry name" value="RNA_pol_sigma70_r4_t2"/>
</dbReference>
<feature type="domain" description="RNA polymerase sigma factor 70 region 4 type 2" evidence="7">
    <location>
        <begin position="192"/>
        <end position="242"/>
    </location>
</feature>
<name>A0A5P2DW77_STRVZ</name>
<dbReference type="GO" id="GO:0003677">
    <property type="term" value="F:DNA binding"/>
    <property type="evidence" value="ECO:0007669"/>
    <property type="project" value="InterPro"/>
</dbReference>
<dbReference type="PANTHER" id="PTHR30173:SF43">
    <property type="entry name" value="ECF RNA POLYMERASE SIGMA FACTOR SIGI-RELATED"/>
    <property type="match status" value="1"/>
</dbReference>
<reference evidence="8 9" key="1">
    <citation type="submission" date="2018-05" db="EMBL/GenBank/DDBJ databases">
        <title>Streptomyces venezuelae.</title>
        <authorList>
            <person name="Kim W."/>
            <person name="Lee N."/>
            <person name="Cho B.-K."/>
        </authorList>
    </citation>
    <scope>NUCLEOTIDE SEQUENCE [LARGE SCALE GENOMIC DNA]</scope>
    <source>
        <strain evidence="8 9">ATCC 21018</strain>
    </source>
</reference>
<evidence type="ECO:0000256" key="4">
    <source>
        <dbReference type="ARBA" id="ARBA00023082"/>
    </source>
</evidence>
<dbReference type="AlphaFoldDB" id="A0A5P2DW77"/>
<dbReference type="InterPro" id="IPR036388">
    <property type="entry name" value="WH-like_DNA-bd_sf"/>
</dbReference>
<keyword evidence="4" id="KW-0731">Sigma factor</keyword>
<dbReference type="OrthoDB" id="3211555at2"/>
<evidence type="ECO:0000259" key="6">
    <source>
        <dbReference type="Pfam" id="PF04542"/>
    </source>
</evidence>
<evidence type="ECO:0000259" key="7">
    <source>
        <dbReference type="Pfam" id="PF08281"/>
    </source>
</evidence>
<dbReference type="Gene3D" id="1.10.10.10">
    <property type="entry name" value="Winged helix-like DNA-binding domain superfamily/Winged helix DNA-binding domain"/>
    <property type="match status" value="1"/>
</dbReference>
<dbReference type="SUPFAM" id="SSF54427">
    <property type="entry name" value="NTF2-like"/>
    <property type="match status" value="1"/>
</dbReference>
<gene>
    <name evidence="8" type="ORF">DEJ51_33010</name>
</gene>
<dbReference type="Gene3D" id="3.10.450.50">
    <property type="match status" value="1"/>
</dbReference>
<comment type="similarity">
    <text evidence="1">Belongs to the sigma-70 factor family. ECF subfamily.</text>
</comment>
<evidence type="ECO:0000256" key="5">
    <source>
        <dbReference type="ARBA" id="ARBA00023163"/>
    </source>
</evidence>
<feature type="domain" description="RNA polymerase sigma-70 region 2" evidence="6">
    <location>
        <begin position="92"/>
        <end position="155"/>
    </location>
</feature>
<dbReference type="InterPro" id="IPR014284">
    <property type="entry name" value="RNA_pol_sigma-70_dom"/>
</dbReference>
<evidence type="ECO:0000313" key="9">
    <source>
        <dbReference type="Proteomes" id="UP000324101"/>
    </source>
</evidence>
<dbReference type="GO" id="GO:0006352">
    <property type="term" value="P:DNA-templated transcription initiation"/>
    <property type="evidence" value="ECO:0007669"/>
    <property type="project" value="InterPro"/>
</dbReference>
<dbReference type="InterPro" id="IPR052704">
    <property type="entry name" value="ECF_Sigma-70_Domain"/>
</dbReference>
<dbReference type="SUPFAM" id="SSF88946">
    <property type="entry name" value="Sigma2 domain of RNA polymerase sigma factors"/>
    <property type="match status" value="1"/>
</dbReference>
<dbReference type="PANTHER" id="PTHR30173">
    <property type="entry name" value="SIGMA 19 FACTOR"/>
    <property type="match status" value="1"/>
</dbReference>
<dbReference type="Pfam" id="PF08281">
    <property type="entry name" value="Sigma70_r4_2"/>
    <property type="match status" value="1"/>
</dbReference>
<protein>
    <submittedName>
        <fullName evidence="8">RNA polymerase subunit sigma-70</fullName>
    </submittedName>
</protein>
<dbReference type="SUPFAM" id="SSF88659">
    <property type="entry name" value="Sigma3 and sigma4 domains of RNA polymerase sigma factors"/>
    <property type="match status" value="1"/>
</dbReference>
<evidence type="ECO:0000256" key="2">
    <source>
        <dbReference type="ARBA" id="ARBA00011344"/>
    </source>
</evidence>
<dbReference type="EMBL" id="CP029189">
    <property type="protein sequence ID" value="QES59366.1"/>
    <property type="molecule type" value="Genomic_DNA"/>
</dbReference>
<evidence type="ECO:0000256" key="1">
    <source>
        <dbReference type="ARBA" id="ARBA00010641"/>
    </source>
</evidence>
<dbReference type="PROSITE" id="PS51257">
    <property type="entry name" value="PROKAR_LIPOPROTEIN"/>
    <property type="match status" value="1"/>
</dbReference>
<accession>A0A5P2DW77</accession>
<dbReference type="Gene3D" id="1.10.1740.10">
    <property type="match status" value="1"/>
</dbReference>
<evidence type="ECO:0000313" key="8">
    <source>
        <dbReference type="EMBL" id="QES59366.1"/>
    </source>
</evidence>
<proteinExistence type="inferred from homology"/>
<dbReference type="NCBIfam" id="TIGR02937">
    <property type="entry name" value="sigma70-ECF"/>
    <property type="match status" value="1"/>
</dbReference>
<dbReference type="Proteomes" id="UP000324101">
    <property type="component" value="Chromosome"/>
</dbReference>
<dbReference type="Pfam" id="PF04542">
    <property type="entry name" value="Sigma70_r2"/>
    <property type="match status" value="1"/>
</dbReference>
<evidence type="ECO:0000256" key="3">
    <source>
        <dbReference type="ARBA" id="ARBA00023015"/>
    </source>
</evidence>
<sequence>MNAVIRSKCCTSIGGSLSCRTTLGIRRVHSPLLFRAIIQQPAGLAGPGRSRPGPPPTPASPGLFPVIYVDGPEWADRHGGPVDGNAGLTERFEEHRSHLRAVSYRMLGSLAEADDAVQEAWLRLDRSDVSDVENLGGWLTTVVSRVCLNMLRSRESRREDPMEAYPSGPAVSRADTVDPEQEALLADSVGLALLVVLDQLAPAERLAFVLHDLFAVPFDEIAPMIEKTPAATRQLASRARRRVKGAPLVPEADLTLQRRVVDAFLAATRGGDFDALVTLLHPDVVLRADKAVGPTPAPLLVRGAVTVATGAMAAMQRARATAPALVDGSVGLAMAPLGRLFLVLGFTIEDGLITRIDIVAEPERLGAVEIAALDV</sequence>